<dbReference type="KEGG" id="mech:Q9L42_016800"/>
<proteinExistence type="predicted"/>
<accession>A0AAU7NSM4</accession>
<sequence length="87" mass="9907">MCKSDPIQAFLKTCKELNAFCSQNGWIIDDSIRYEILQRQEESLLIYVTFLESIMEGSGCQCDQKSCYGRLMLTLDDQGEVISAEIV</sequence>
<organism evidence="1 2">
    <name type="scientific">Methylomarinum roseum</name>
    <dbReference type="NCBI Taxonomy" id="3067653"/>
    <lineage>
        <taxon>Bacteria</taxon>
        <taxon>Pseudomonadati</taxon>
        <taxon>Pseudomonadota</taxon>
        <taxon>Gammaproteobacteria</taxon>
        <taxon>Methylococcales</taxon>
        <taxon>Methylococcaceae</taxon>
        <taxon>Methylomarinum</taxon>
    </lineage>
</organism>
<name>A0AAU7NSM4_9GAMM</name>
<protein>
    <submittedName>
        <fullName evidence="1">Uncharacterized protein</fullName>
    </submittedName>
</protein>
<evidence type="ECO:0000313" key="2">
    <source>
        <dbReference type="Proteomes" id="UP001225378"/>
    </source>
</evidence>
<dbReference type="RefSeq" id="WP_305907274.1">
    <property type="nucleotide sequence ID" value="NZ_CP157743.1"/>
</dbReference>
<dbReference type="Proteomes" id="UP001225378">
    <property type="component" value="Chromosome"/>
</dbReference>
<reference evidence="1 2" key="1">
    <citation type="journal article" date="2024" name="Microbiology">
        <title>Methylomarinum rosea sp. nov., a novel halophilic methanotrophic bacterium from the hypersaline Lake Elton.</title>
        <authorList>
            <person name="Suleimanov R.Z."/>
            <person name="Oshkin I.Y."/>
            <person name="Danilova O.V."/>
            <person name="Suzina N.E."/>
            <person name="Dedysh S.N."/>
        </authorList>
    </citation>
    <scope>NUCLEOTIDE SEQUENCE [LARGE SCALE GENOMIC DNA]</scope>
    <source>
        <strain evidence="1 2">Ch1-1</strain>
    </source>
</reference>
<evidence type="ECO:0000313" key="1">
    <source>
        <dbReference type="EMBL" id="XBS19996.1"/>
    </source>
</evidence>
<keyword evidence="2" id="KW-1185">Reference proteome</keyword>
<dbReference type="AlphaFoldDB" id="A0AAU7NSM4"/>
<gene>
    <name evidence="1" type="ORF">Q9L42_016800</name>
</gene>
<dbReference type="EMBL" id="CP157743">
    <property type="protein sequence ID" value="XBS19996.1"/>
    <property type="molecule type" value="Genomic_DNA"/>
</dbReference>